<comment type="caution">
    <text evidence="2">The sequence shown here is derived from an EMBL/GenBank/DDBJ whole genome shotgun (WGS) entry which is preliminary data.</text>
</comment>
<accession>A0A976FL24</accession>
<organism evidence="2 3">
    <name type="scientific">Bremia lactucae</name>
    <name type="common">Lettuce downy mildew</name>
    <dbReference type="NCBI Taxonomy" id="4779"/>
    <lineage>
        <taxon>Eukaryota</taxon>
        <taxon>Sar</taxon>
        <taxon>Stramenopiles</taxon>
        <taxon>Oomycota</taxon>
        <taxon>Peronosporomycetes</taxon>
        <taxon>Peronosporales</taxon>
        <taxon>Peronosporaceae</taxon>
        <taxon>Bremia</taxon>
    </lineage>
</organism>
<dbReference type="EMBL" id="SHOA02000016">
    <property type="protein sequence ID" value="TDH68633.1"/>
    <property type="molecule type" value="Genomic_DNA"/>
</dbReference>
<protein>
    <submittedName>
        <fullName evidence="2">Uncharacterized protein</fullName>
    </submittedName>
</protein>
<name>A0A976FL24_BRELC</name>
<evidence type="ECO:0000313" key="2">
    <source>
        <dbReference type="EMBL" id="TDH68633.1"/>
    </source>
</evidence>
<feature type="region of interest" description="Disordered" evidence="1">
    <location>
        <begin position="80"/>
        <end position="140"/>
    </location>
</feature>
<dbReference type="OrthoDB" id="498286at2759"/>
<keyword evidence="3" id="KW-1185">Reference proteome</keyword>
<evidence type="ECO:0000256" key="1">
    <source>
        <dbReference type="SAM" id="MobiDB-lite"/>
    </source>
</evidence>
<dbReference type="KEGG" id="blac:94344707"/>
<sequence length="306" mass="35147">MTYQETTAKALHLSLKRVHSPRIDCHSPSSIYDVDLSRHSSDKVNLSNAESCAMHESQDGMRTLRPTSDSVDINEALAQTVDSSQWLENEEEPRVKRRKTEAQHDAPADIDSDYLPTDSEEEEEKGLHETFKPTLSRGGGSDADNCAAGVAMVSAADVDCVSQLPRRRNRRTLHIEYWSRTDECKLRKWDHLDEIRTIYECAEEQIFATILKGRNAFLEPNMFPYDTPAGIEHWTLWHVQDLDHKQVKQYVESWIDANAPLVKRWNYDDNPERSINIFHVHVYFQVAKGSTVLQGRKVEDLAHDMN</sequence>
<dbReference type="RefSeq" id="XP_067818132.1">
    <property type="nucleotide sequence ID" value="XM_067959036.1"/>
</dbReference>
<dbReference type="AlphaFoldDB" id="A0A976FL24"/>
<gene>
    <name evidence="2" type="ORF">CCR75_000931</name>
</gene>
<reference evidence="2 3" key="1">
    <citation type="journal article" date="2021" name="Genome Biol.">
        <title>AFLAP: assembly-free linkage analysis pipeline using k-mers from genome sequencing data.</title>
        <authorList>
            <person name="Fletcher K."/>
            <person name="Zhang L."/>
            <person name="Gil J."/>
            <person name="Han R."/>
            <person name="Cavanaugh K."/>
            <person name="Michelmore R."/>
        </authorList>
    </citation>
    <scope>NUCLEOTIDE SEQUENCE [LARGE SCALE GENOMIC DNA]</scope>
    <source>
        <strain evidence="2 3">SF5</strain>
    </source>
</reference>
<feature type="compositionally biased region" description="Acidic residues" evidence="1">
    <location>
        <begin position="108"/>
        <end position="124"/>
    </location>
</feature>
<dbReference type="GeneID" id="94344707"/>
<dbReference type="Proteomes" id="UP000294530">
    <property type="component" value="Unassembled WGS sequence"/>
</dbReference>
<evidence type="ECO:0000313" key="3">
    <source>
        <dbReference type="Proteomes" id="UP000294530"/>
    </source>
</evidence>
<proteinExistence type="predicted"/>